<comment type="caution">
    <text evidence="2">The sequence shown here is derived from an EMBL/GenBank/DDBJ whole genome shotgun (WGS) entry which is preliminary data.</text>
</comment>
<feature type="chain" id="PRO_5043909700" evidence="1">
    <location>
        <begin position="23"/>
        <end position="161"/>
    </location>
</feature>
<keyword evidence="3" id="KW-1185">Reference proteome</keyword>
<feature type="signal peptide" evidence="1">
    <location>
        <begin position="1"/>
        <end position="22"/>
    </location>
</feature>
<name>A0AAV2SRX6_MEGNR</name>
<feature type="non-terminal residue" evidence="2">
    <location>
        <position position="161"/>
    </location>
</feature>
<dbReference type="AlphaFoldDB" id="A0AAV2SRX6"/>
<gene>
    <name evidence="2" type="ORF">MNOR_LOCUS40970</name>
</gene>
<dbReference type="EMBL" id="CAXKWB010136964">
    <property type="protein sequence ID" value="CAL4244693.1"/>
    <property type="molecule type" value="Genomic_DNA"/>
</dbReference>
<evidence type="ECO:0000313" key="3">
    <source>
        <dbReference type="Proteomes" id="UP001497623"/>
    </source>
</evidence>
<dbReference type="Proteomes" id="UP001497623">
    <property type="component" value="Unassembled WGS sequence"/>
</dbReference>
<evidence type="ECO:0000256" key="1">
    <source>
        <dbReference type="SAM" id="SignalP"/>
    </source>
</evidence>
<keyword evidence="1" id="KW-0732">Signal</keyword>
<reference evidence="2 3" key="1">
    <citation type="submission" date="2024-05" db="EMBL/GenBank/DDBJ databases">
        <authorList>
            <person name="Wallberg A."/>
        </authorList>
    </citation>
    <scope>NUCLEOTIDE SEQUENCE [LARGE SCALE GENOMIC DNA]</scope>
</reference>
<sequence length="161" mass="18756">MKGHRNIKLVALLLLCCLYIQTHIYNEEYKEKKRSKGNINNTSVADRSKTQQNLNKTLLMPVQTVKHDKIDEEENVSLPSEIKERLERRLRRMQDKCRSGSSTSEEDLSYTITKRYYLFHEHNAAVCLIAKAGSSSWRYHLRQVNSGPPATVEIVHDSRRQ</sequence>
<proteinExistence type="predicted"/>
<accession>A0AAV2SRX6</accession>
<organism evidence="2 3">
    <name type="scientific">Meganyctiphanes norvegica</name>
    <name type="common">Northern krill</name>
    <name type="synonym">Thysanopoda norvegica</name>
    <dbReference type="NCBI Taxonomy" id="48144"/>
    <lineage>
        <taxon>Eukaryota</taxon>
        <taxon>Metazoa</taxon>
        <taxon>Ecdysozoa</taxon>
        <taxon>Arthropoda</taxon>
        <taxon>Crustacea</taxon>
        <taxon>Multicrustacea</taxon>
        <taxon>Malacostraca</taxon>
        <taxon>Eumalacostraca</taxon>
        <taxon>Eucarida</taxon>
        <taxon>Euphausiacea</taxon>
        <taxon>Euphausiidae</taxon>
        <taxon>Meganyctiphanes</taxon>
    </lineage>
</organism>
<evidence type="ECO:0000313" key="2">
    <source>
        <dbReference type="EMBL" id="CAL4244693.1"/>
    </source>
</evidence>
<protein>
    <submittedName>
        <fullName evidence="2">Uncharacterized protein</fullName>
    </submittedName>
</protein>